<evidence type="ECO:0000256" key="2">
    <source>
        <dbReference type="ARBA" id="ARBA00004613"/>
    </source>
</evidence>
<keyword evidence="17" id="KW-1185">Reference proteome</keyword>
<dbReference type="SMART" id="SM00747">
    <property type="entry name" value="CFEM"/>
    <property type="match status" value="1"/>
</dbReference>
<keyword evidence="6" id="KW-0349">Heme</keyword>
<name>A0A0C9VGP5_9AGAM</name>
<evidence type="ECO:0000256" key="10">
    <source>
        <dbReference type="ARBA" id="ARBA00023136"/>
    </source>
</evidence>
<evidence type="ECO:0000256" key="6">
    <source>
        <dbReference type="ARBA" id="ARBA00022617"/>
    </source>
</evidence>
<keyword evidence="10" id="KW-0472">Membrane</keyword>
<reference evidence="16 17" key="1">
    <citation type="submission" date="2014-04" db="EMBL/GenBank/DDBJ databases">
        <title>Evolutionary Origins and Diversification of the Mycorrhizal Mutualists.</title>
        <authorList>
            <consortium name="DOE Joint Genome Institute"/>
            <consortium name="Mycorrhizal Genomics Consortium"/>
            <person name="Kohler A."/>
            <person name="Kuo A."/>
            <person name="Nagy L.G."/>
            <person name="Floudas D."/>
            <person name="Copeland A."/>
            <person name="Barry K.W."/>
            <person name="Cichocki N."/>
            <person name="Veneault-Fourrey C."/>
            <person name="LaButti K."/>
            <person name="Lindquist E.A."/>
            <person name="Lipzen A."/>
            <person name="Lundell T."/>
            <person name="Morin E."/>
            <person name="Murat C."/>
            <person name="Riley R."/>
            <person name="Ohm R."/>
            <person name="Sun H."/>
            <person name="Tunlid A."/>
            <person name="Henrissat B."/>
            <person name="Grigoriev I.V."/>
            <person name="Hibbett D.S."/>
            <person name="Martin F."/>
        </authorList>
    </citation>
    <scope>NUCLEOTIDE SEQUENCE [LARGE SCALE GENOMIC DNA]</scope>
    <source>
        <strain evidence="16 17">MD-312</strain>
    </source>
</reference>
<dbReference type="EMBL" id="KN839845">
    <property type="protein sequence ID" value="KIJ64734.1"/>
    <property type="molecule type" value="Genomic_DNA"/>
</dbReference>
<keyword evidence="8 14" id="KW-0732">Signal</keyword>
<dbReference type="GO" id="GO:0005886">
    <property type="term" value="C:plasma membrane"/>
    <property type="evidence" value="ECO:0007669"/>
    <property type="project" value="UniProtKB-SubCell"/>
</dbReference>
<keyword evidence="7" id="KW-0479">Metal-binding</keyword>
<evidence type="ECO:0000256" key="4">
    <source>
        <dbReference type="ARBA" id="ARBA00022475"/>
    </source>
</evidence>
<dbReference type="InterPro" id="IPR008427">
    <property type="entry name" value="Extracellular_membr_CFEM_dom"/>
</dbReference>
<evidence type="ECO:0000256" key="3">
    <source>
        <dbReference type="ARBA" id="ARBA00010031"/>
    </source>
</evidence>
<accession>A0A0C9VGP5</accession>
<dbReference type="GO" id="GO:0005576">
    <property type="term" value="C:extracellular region"/>
    <property type="evidence" value="ECO:0007669"/>
    <property type="project" value="UniProtKB-SubCell"/>
</dbReference>
<dbReference type="InterPro" id="IPR051735">
    <property type="entry name" value="CFEM_domain"/>
</dbReference>
<feature type="domain" description="CFEM" evidence="15">
    <location>
        <begin position="1"/>
        <end position="112"/>
    </location>
</feature>
<dbReference type="Pfam" id="PF05730">
    <property type="entry name" value="CFEM"/>
    <property type="match status" value="1"/>
</dbReference>
<proteinExistence type="inferred from homology"/>
<comment type="subcellular location">
    <subcellularLocation>
        <location evidence="1">Cell membrane</location>
        <topology evidence="1">Lipid-anchor</topology>
        <topology evidence="1">GPI-anchor</topology>
    </subcellularLocation>
    <subcellularLocation>
        <location evidence="2">Secreted</location>
    </subcellularLocation>
</comment>
<dbReference type="PANTHER" id="PTHR37928:SF2">
    <property type="entry name" value="GPI ANCHORED CFEM DOMAIN PROTEIN (AFU_ORTHOLOGUE AFUA_6G10580)"/>
    <property type="match status" value="1"/>
</dbReference>
<dbReference type="PROSITE" id="PS52012">
    <property type="entry name" value="CFEM"/>
    <property type="match status" value="1"/>
</dbReference>
<keyword evidence="11" id="KW-1015">Disulfide bond</keyword>
<dbReference type="GO" id="GO:0046872">
    <property type="term" value="F:metal ion binding"/>
    <property type="evidence" value="ECO:0007669"/>
    <property type="project" value="UniProtKB-KW"/>
</dbReference>
<comment type="similarity">
    <text evidence="3">Belongs to the RBT5 family.</text>
</comment>
<evidence type="ECO:0000256" key="7">
    <source>
        <dbReference type="ARBA" id="ARBA00022723"/>
    </source>
</evidence>
<keyword evidence="13" id="KW-0449">Lipoprotein</keyword>
<dbReference type="OrthoDB" id="3065412at2759"/>
<evidence type="ECO:0000256" key="8">
    <source>
        <dbReference type="ARBA" id="ARBA00022729"/>
    </source>
</evidence>
<evidence type="ECO:0000256" key="9">
    <source>
        <dbReference type="ARBA" id="ARBA00023004"/>
    </source>
</evidence>
<evidence type="ECO:0000313" key="16">
    <source>
        <dbReference type="EMBL" id="KIJ64734.1"/>
    </source>
</evidence>
<organism evidence="16 17">
    <name type="scientific">Hydnomerulius pinastri MD-312</name>
    <dbReference type="NCBI Taxonomy" id="994086"/>
    <lineage>
        <taxon>Eukaryota</taxon>
        <taxon>Fungi</taxon>
        <taxon>Dikarya</taxon>
        <taxon>Basidiomycota</taxon>
        <taxon>Agaricomycotina</taxon>
        <taxon>Agaricomycetes</taxon>
        <taxon>Agaricomycetidae</taxon>
        <taxon>Boletales</taxon>
        <taxon>Boletales incertae sedis</taxon>
        <taxon>Leucogyrophana</taxon>
    </lineage>
</organism>
<evidence type="ECO:0000256" key="12">
    <source>
        <dbReference type="ARBA" id="ARBA00023180"/>
    </source>
</evidence>
<dbReference type="AlphaFoldDB" id="A0A0C9VGP5"/>
<evidence type="ECO:0000256" key="13">
    <source>
        <dbReference type="ARBA" id="ARBA00023288"/>
    </source>
</evidence>
<evidence type="ECO:0000256" key="1">
    <source>
        <dbReference type="ARBA" id="ARBA00004609"/>
    </source>
</evidence>
<evidence type="ECO:0000256" key="14">
    <source>
        <dbReference type="SAM" id="SignalP"/>
    </source>
</evidence>
<keyword evidence="9" id="KW-0408">Iron</keyword>
<dbReference type="PANTHER" id="PTHR37928">
    <property type="entry name" value="CFEM DOMAIN PROTEIN (AFU_ORTHOLOGUE AFUA_6G14090)"/>
    <property type="match status" value="1"/>
</dbReference>
<evidence type="ECO:0000256" key="5">
    <source>
        <dbReference type="ARBA" id="ARBA00022525"/>
    </source>
</evidence>
<dbReference type="Proteomes" id="UP000053820">
    <property type="component" value="Unassembled WGS sequence"/>
</dbReference>
<feature type="signal peptide" evidence="14">
    <location>
        <begin position="1"/>
        <end position="19"/>
    </location>
</feature>
<protein>
    <recommendedName>
        <fullName evidence="15">CFEM domain-containing protein</fullName>
    </recommendedName>
</protein>
<evidence type="ECO:0000259" key="15">
    <source>
        <dbReference type="PROSITE" id="PS52012"/>
    </source>
</evidence>
<evidence type="ECO:0000256" key="11">
    <source>
        <dbReference type="ARBA" id="ARBA00023157"/>
    </source>
</evidence>
<keyword evidence="5" id="KW-0964">Secreted</keyword>
<keyword evidence="12" id="KW-0325">Glycoprotein</keyword>
<evidence type="ECO:0000313" key="17">
    <source>
        <dbReference type="Proteomes" id="UP000053820"/>
    </source>
</evidence>
<feature type="chain" id="PRO_5002204764" description="CFEM domain-containing protein" evidence="14">
    <location>
        <begin position="20"/>
        <end position="135"/>
    </location>
</feature>
<keyword evidence="4" id="KW-1003">Cell membrane</keyword>
<dbReference type="HOGENOM" id="CLU_063084_3_2_1"/>
<gene>
    <name evidence="16" type="ORF">HYDPIDRAFT_28101</name>
</gene>
<sequence length="135" mass="13135">MRFSVALVALTAAVSSASAALIARQSLPNCAAPCLANADFGGCAQDDDTCLCNNQAFISSTTSCIQSSCTGNDLATAESFAQQLCLAVGVTLSAGTTTPSATGSPSPSPSTGAAMSNSINMFAGAAAAVALAAVF</sequence>